<name>A0A183GHI0_HELPZ</name>
<organism evidence="5 6">
    <name type="scientific">Heligmosomoides polygyrus</name>
    <name type="common">Parasitic roundworm</name>
    <dbReference type="NCBI Taxonomy" id="6339"/>
    <lineage>
        <taxon>Eukaryota</taxon>
        <taxon>Metazoa</taxon>
        <taxon>Ecdysozoa</taxon>
        <taxon>Nematoda</taxon>
        <taxon>Chromadorea</taxon>
        <taxon>Rhabditida</taxon>
        <taxon>Rhabditina</taxon>
        <taxon>Rhabditomorpha</taxon>
        <taxon>Strongyloidea</taxon>
        <taxon>Heligmosomidae</taxon>
        <taxon>Heligmosomoides</taxon>
    </lineage>
</organism>
<dbReference type="AlphaFoldDB" id="A0A183GHI0"/>
<evidence type="ECO:0000259" key="2">
    <source>
        <dbReference type="Pfam" id="PF05970"/>
    </source>
</evidence>
<dbReference type="PANTHER" id="PTHR10492">
    <property type="match status" value="1"/>
</dbReference>
<dbReference type="Gene3D" id="3.40.50.300">
    <property type="entry name" value="P-loop containing nucleotide triphosphate hydrolases"/>
    <property type="match status" value="1"/>
</dbReference>
<keyword evidence="1" id="KW-0227">DNA damage</keyword>
<dbReference type="GO" id="GO:0006281">
    <property type="term" value="P:DNA repair"/>
    <property type="evidence" value="ECO:0007669"/>
    <property type="project" value="UniProtKB-KW"/>
</dbReference>
<dbReference type="GO" id="GO:0006310">
    <property type="term" value="P:DNA recombination"/>
    <property type="evidence" value="ECO:0007669"/>
    <property type="project" value="UniProtKB-KW"/>
</dbReference>
<sequence length="516" mass="57554">MCVCAPEAVHRIFGFKMQCRSDAVERLQVHLPGFEAVTFEAEAEQQALNAAQNRLSNLTGYFAMNKTCNDLAQQYGRLPEGMAFAFIKGWRQRKKYTRTIGRKYFVGPQEQKRFASRLLFLYGKGCANSRRSSSHYFCVFGKGCRVPDRRLIFCATLREAASFHLPAQLRSYYVSLIVYGNLHQGRCFFADGPGGSGKTFVYTTIYHLATARRKRILYVAWTGTAANLLPNGRTATSAFRLLVDDRSPSSGMKRQSKEGNTLREVDGIIWDEAPMAPKQALEAVNLLLQDIMQKSEPFGGKIMSVGGDFARRYCISNFWKALNGGNGDFSELAILTPRNVDALSINDYVLDRLSGDKVVFLSEGEAIVEDPSDALNFPTGFLNKMTLTGMPPHVLNLKVGYMVMLLRNLDVANGLCNGTRLIVRSIVRRVLVCEHTVGSRKGSQVLLPRIDCYSSQNLPIRLRRRLSFAMTINKSQGQSFSKVGIALFDPIFAHGQLTICCPFSGTKPQRNCCKSS</sequence>
<evidence type="ECO:0000259" key="3">
    <source>
        <dbReference type="Pfam" id="PF21530"/>
    </source>
</evidence>
<reference evidence="6" key="2">
    <citation type="submission" date="2019-09" db="UniProtKB">
        <authorList>
            <consortium name="WormBaseParasite"/>
        </authorList>
    </citation>
    <scope>IDENTIFICATION</scope>
</reference>
<dbReference type="Pfam" id="PF21530">
    <property type="entry name" value="Pif1_2B_dom"/>
    <property type="match status" value="1"/>
</dbReference>
<evidence type="ECO:0000313" key="4">
    <source>
        <dbReference type="EMBL" id="VDP29728.1"/>
    </source>
</evidence>
<keyword evidence="1" id="KW-0234">DNA repair</keyword>
<comment type="catalytic activity">
    <reaction evidence="1">
        <text>ATP + H2O = ADP + phosphate + H(+)</text>
        <dbReference type="Rhea" id="RHEA:13065"/>
        <dbReference type="ChEBI" id="CHEBI:15377"/>
        <dbReference type="ChEBI" id="CHEBI:15378"/>
        <dbReference type="ChEBI" id="CHEBI:30616"/>
        <dbReference type="ChEBI" id="CHEBI:43474"/>
        <dbReference type="ChEBI" id="CHEBI:456216"/>
        <dbReference type="EC" id="5.6.2.3"/>
    </reaction>
</comment>
<dbReference type="EC" id="5.6.2.3" evidence="1"/>
<dbReference type="PANTHER" id="PTHR10492:SF57">
    <property type="entry name" value="ATP-DEPENDENT DNA HELICASE"/>
    <property type="match status" value="1"/>
</dbReference>
<keyword evidence="5" id="KW-1185">Reference proteome</keyword>
<accession>A0A3P8D7K0</accession>
<evidence type="ECO:0000313" key="5">
    <source>
        <dbReference type="Proteomes" id="UP000050761"/>
    </source>
</evidence>
<keyword evidence="1" id="KW-0067">ATP-binding</keyword>
<keyword evidence="1" id="KW-0547">Nucleotide-binding</keyword>
<dbReference type="InterPro" id="IPR049163">
    <property type="entry name" value="Pif1-like_2B_dom"/>
</dbReference>
<dbReference type="EMBL" id="UZAH01033565">
    <property type="protein sequence ID" value="VDP29728.1"/>
    <property type="molecule type" value="Genomic_DNA"/>
</dbReference>
<comment type="similarity">
    <text evidence="1">Belongs to the helicase family.</text>
</comment>
<reference evidence="4 5" key="1">
    <citation type="submission" date="2018-11" db="EMBL/GenBank/DDBJ databases">
        <authorList>
            <consortium name="Pathogen Informatics"/>
        </authorList>
    </citation>
    <scope>NUCLEOTIDE SEQUENCE [LARGE SCALE GENOMIC DNA]</scope>
</reference>
<dbReference type="GO" id="GO:0016787">
    <property type="term" value="F:hydrolase activity"/>
    <property type="evidence" value="ECO:0007669"/>
    <property type="project" value="UniProtKB-KW"/>
</dbReference>
<keyword evidence="1" id="KW-0378">Hydrolase</keyword>
<dbReference type="GO" id="GO:0000723">
    <property type="term" value="P:telomere maintenance"/>
    <property type="evidence" value="ECO:0007669"/>
    <property type="project" value="InterPro"/>
</dbReference>
<keyword evidence="1" id="KW-0347">Helicase</keyword>
<gene>
    <name evidence="4" type="ORF">HPBE_LOCUS22019</name>
</gene>
<accession>A0A183GHI0</accession>
<evidence type="ECO:0000313" key="6">
    <source>
        <dbReference type="WBParaSite" id="HPBE_0002202001-mRNA-1"/>
    </source>
</evidence>
<evidence type="ECO:0000256" key="1">
    <source>
        <dbReference type="RuleBase" id="RU363044"/>
    </source>
</evidence>
<comment type="cofactor">
    <cofactor evidence="1">
        <name>Mg(2+)</name>
        <dbReference type="ChEBI" id="CHEBI:18420"/>
    </cofactor>
</comment>
<protein>
    <recommendedName>
        <fullName evidence="1">ATP-dependent DNA helicase</fullName>
        <ecNumber evidence="1">5.6.2.3</ecNumber>
    </recommendedName>
</protein>
<dbReference type="InterPro" id="IPR027417">
    <property type="entry name" value="P-loop_NTPase"/>
</dbReference>
<dbReference type="OrthoDB" id="272985at2759"/>
<feature type="domain" description="DNA helicase Pif1-like DEAD-box helicase" evidence="2">
    <location>
        <begin position="182"/>
        <end position="311"/>
    </location>
</feature>
<dbReference type="SUPFAM" id="SSF52540">
    <property type="entry name" value="P-loop containing nucleoside triphosphate hydrolases"/>
    <property type="match status" value="2"/>
</dbReference>
<keyword evidence="1" id="KW-0233">DNA recombination</keyword>
<proteinExistence type="inferred from homology"/>
<dbReference type="Pfam" id="PF05970">
    <property type="entry name" value="PIF1"/>
    <property type="match status" value="1"/>
</dbReference>
<dbReference type="Proteomes" id="UP000050761">
    <property type="component" value="Unassembled WGS sequence"/>
</dbReference>
<dbReference type="InterPro" id="IPR010285">
    <property type="entry name" value="DNA_helicase_pif1-like_DEAD"/>
</dbReference>
<dbReference type="WBParaSite" id="HPBE_0002202001-mRNA-1">
    <property type="protein sequence ID" value="HPBE_0002202001-mRNA-1"/>
    <property type="gene ID" value="HPBE_0002202001"/>
</dbReference>
<dbReference type="GO" id="GO:0005524">
    <property type="term" value="F:ATP binding"/>
    <property type="evidence" value="ECO:0007669"/>
    <property type="project" value="UniProtKB-KW"/>
</dbReference>
<dbReference type="GO" id="GO:0043139">
    <property type="term" value="F:5'-3' DNA helicase activity"/>
    <property type="evidence" value="ECO:0007669"/>
    <property type="project" value="UniProtKB-EC"/>
</dbReference>
<feature type="domain" description="DNA helicase Pif1-like 2B" evidence="3">
    <location>
        <begin position="381"/>
        <end position="423"/>
    </location>
</feature>